<dbReference type="Proteomes" id="UP001307889">
    <property type="component" value="Chromosome 8"/>
</dbReference>
<sequence length="77" mass="8345">MVRDVRMVGRPHLTLRVAPPSGRSHYGAPPAIGPHHVPDTPSAARSPPHARPIRCRVAFSAARVAPPIRFIDKSRGN</sequence>
<evidence type="ECO:0000256" key="1">
    <source>
        <dbReference type="SAM" id="MobiDB-lite"/>
    </source>
</evidence>
<proteinExistence type="predicted"/>
<organism evidence="2 3">
    <name type="scientific">Nesidiocoris tenuis</name>
    <dbReference type="NCBI Taxonomy" id="355587"/>
    <lineage>
        <taxon>Eukaryota</taxon>
        <taxon>Metazoa</taxon>
        <taxon>Ecdysozoa</taxon>
        <taxon>Arthropoda</taxon>
        <taxon>Hexapoda</taxon>
        <taxon>Insecta</taxon>
        <taxon>Pterygota</taxon>
        <taxon>Neoptera</taxon>
        <taxon>Paraneoptera</taxon>
        <taxon>Hemiptera</taxon>
        <taxon>Heteroptera</taxon>
        <taxon>Panheteroptera</taxon>
        <taxon>Cimicomorpha</taxon>
        <taxon>Miridae</taxon>
        <taxon>Dicyphina</taxon>
        <taxon>Nesidiocoris</taxon>
    </lineage>
</organism>
<evidence type="ECO:0000313" key="2">
    <source>
        <dbReference type="EMBL" id="BES97327.1"/>
    </source>
</evidence>
<dbReference type="EMBL" id="AP028916">
    <property type="protein sequence ID" value="BES97327.1"/>
    <property type="molecule type" value="Genomic_DNA"/>
</dbReference>
<name>A0ABN7B3M1_9HEMI</name>
<evidence type="ECO:0000313" key="3">
    <source>
        <dbReference type="Proteomes" id="UP001307889"/>
    </source>
</evidence>
<reference evidence="2 3" key="1">
    <citation type="submission" date="2023-09" db="EMBL/GenBank/DDBJ databases">
        <title>Nesidiocoris tenuis whole genome shotgun sequence.</title>
        <authorList>
            <person name="Shibata T."/>
            <person name="Shimoda M."/>
            <person name="Kobayashi T."/>
            <person name="Uehara T."/>
        </authorList>
    </citation>
    <scope>NUCLEOTIDE SEQUENCE [LARGE SCALE GENOMIC DNA]</scope>
    <source>
        <strain evidence="2 3">Japan</strain>
    </source>
</reference>
<feature type="region of interest" description="Disordered" evidence="1">
    <location>
        <begin position="13"/>
        <end position="50"/>
    </location>
</feature>
<gene>
    <name evidence="2" type="ORF">NTJ_10141</name>
</gene>
<accession>A0ABN7B3M1</accession>
<keyword evidence="3" id="KW-1185">Reference proteome</keyword>
<protein>
    <submittedName>
        <fullName evidence="2">Uncharacterized protein</fullName>
    </submittedName>
</protein>